<evidence type="ECO:0000313" key="9">
    <source>
        <dbReference type="EMBL" id="MBB6647928.1"/>
    </source>
</evidence>
<evidence type="ECO:0000256" key="5">
    <source>
        <dbReference type="ARBA" id="ARBA00022777"/>
    </source>
</evidence>
<dbReference type="Gene3D" id="3.30.565.10">
    <property type="entry name" value="Histidine kinase-like ATPase, C-terminal domain"/>
    <property type="match status" value="1"/>
</dbReference>
<dbReference type="SMART" id="SM00086">
    <property type="entry name" value="PAC"/>
    <property type="match status" value="2"/>
</dbReference>
<dbReference type="InterPro" id="IPR036890">
    <property type="entry name" value="HATPase_C_sf"/>
</dbReference>
<evidence type="ECO:0000259" key="8">
    <source>
        <dbReference type="PROSITE" id="PS50113"/>
    </source>
</evidence>
<dbReference type="RefSeq" id="WP_185194303.1">
    <property type="nucleotide sequence ID" value="NZ_JACKXD010000009.1"/>
</dbReference>
<evidence type="ECO:0000256" key="4">
    <source>
        <dbReference type="ARBA" id="ARBA00022679"/>
    </source>
</evidence>
<dbReference type="SUPFAM" id="SSF55785">
    <property type="entry name" value="PYP-like sensor domain (PAS domain)"/>
    <property type="match status" value="2"/>
</dbReference>
<feature type="domain" description="PAS" evidence="7">
    <location>
        <begin position="129"/>
        <end position="199"/>
    </location>
</feature>
<dbReference type="PANTHER" id="PTHR43304">
    <property type="entry name" value="PHYTOCHROME-LIKE PROTEIN CPH1"/>
    <property type="match status" value="1"/>
</dbReference>
<reference evidence="9 10" key="1">
    <citation type="submission" date="2020-08" db="EMBL/GenBank/DDBJ databases">
        <authorList>
            <person name="Seo M.-J."/>
        </authorList>
    </citation>
    <scope>NUCLEOTIDE SEQUENCE [LARGE SCALE GENOMIC DNA]</scope>
    <source>
        <strain evidence="9 10">MBLA0160</strain>
    </source>
</reference>
<protein>
    <recommendedName>
        <fullName evidence="2">histidine kinase</fullName>
        <ecNumber evidence="2">2.7.13.3</ecNumber>
    </recommendedName>
</protein>
<comment type="catalytic activity">
    <reaction evidence="1">
        <text>ATP + protein L-histidine = ADP + protein N-phospho-L-histidine.</text>
        <dbReference type="EC" id="2.7.13.3"/>
    </reaction>
</comment>
<dbReference type="PROSITE" id="PS50113">
    <property type="entry name" value="PAC"/>
    <property type="match status" value="2"/>
</dbReference>
<dbReference type="SMART" id="SM00387">
    <property type="entry name" value="HATPase_c"/>
    <property type="match status" value="1"/>
</dbReference>
<name>A0A7J9SMH7_9EURY</name>
<dbReference type="InterPro" id="IPR052162">
    <property type="entry name" value="Sensor_kinase/Photoreceptor"/>
</dbReference>
<dbReference type="InterPro" id="IPR013656">
    <property type="entry name" value="PAS_4"/>
</dbReference>
<dbReference type="NCBIfam" id="TIGR00229">
    <property type="entry name" value="sensory_box"/>
    <property type="match status" value="2"/>
</dbReference>
<organism evidence="9 10">
    <name type="scientific">Halobellus ruber</name>
    <dbReference type="NCBI Taxonomy" id="2761102"/>
    <lineage>
        <taxon>Archaea</taxon>
        <taxon>Methanobacteriati</taxon>
        <taxon>Methanobacteriota</taxon>
        <taxon>Stenosarchaea group</taxon>
        <taxon>Halobacteria</taxon>
        <taxon>Halobacteriales</taxon>
        <taxon>Haloferacaceae</taxon>
        <taxon>Halobellus</taxon>
    </lineage>
</organism>
<dbReference type="PROSITE" id="PS50112">
    <property type="entry name" value="PAS"/>
    <property type="match status" value="2"/>
</dbReference>
<dbReference type="InterPro" id="IPR013655">
    <property type="entry name" value="PAS_fold_3"/>
</dbReference>
<dbReference type="InterPro" id="IPR035965">
    <property type="entry name" value="PAS-like_dom_sf"/>
</dbReference>
<dbReference type="Pfam" id="PF02518">
    <property type="entry name" value="HATPase_c"/>
    <property type="match status" value="1"/>
</dbReference>
<dbReference type="InterPro" id="IPR000014">
    <property type="entry name" value="PAS"/>
</dbReference>
<comment type="caution">
    <text evidence="9">The sequence shown here is derived from an EMBL/GenBank/DDBJ whole genome shotgun (WGS) entry which is preliminary data.</text>
</comment>
<dbReference type="InterPro" id="IPR005467">
    <property type="entry name" value="His_kinase_dom"/>
</dbReference>
<dbReference type="Pfam" id="PF08448">
    <property type="entry name" value="PAS_4"/>
    <property type="match status" value="1"/>
</dbReference>
<evidence type="ECO:0000259" key="6">
    <source>
        <dbReference type="PROSITE" id="PS50109"/>
    </source>
</evidence>
<proteinExistence type="predicted"/>
<dbReference type="EC" id="2.7.13.3" evidence="2"/>
<dbReference type="Gene3D" id="3.30.450.20">
    <property type="entry name" value="PAS domain"/>
    <property type="match status" value="2"/>
</dbReference>
<dbReference type="Pfam" id="PF08447">
    <property type="entry name" value="PAS_3"/>
    <property type="match status" value="1"/>
</dbReference>
<evidence type="ECO:0000313" key="10">
    <source>
        <dbReference type="Proteomes" id="UP000546257"/>
    </source>
</evidence>
<dbReference type="InterPro" id="IPR001610">
    <property type="entry name" value="PAC"/>
</dbReference>
<dbReference type="GO" id="GO:0004673">
    <property type="term" value="F:protein histidine kinase activity"/>
    <property type="evidence" value="ECO:0007669"/>
    <property type="project" value="UniProtKB-EC"/>
</dbReference>
<evidence type="ECO:0000256" key="1">
    <source>
        <dbReference type="ARBA" id="ARBA00000085"/>
    </source>
</evidence>
<feature type="domain" description="PAC" evidence="8">
    <location>
        <begin position="329"/>
        <end position="381"/>
    </location>
</feature>
<sequence>MSKRGGEPESRSVVIAGGSRKATSLVSQAATDEMRVNQFRHADAVLRQVAGKSVDAIVADESAWQPILDAEPDLPVVLLAADETLVETAINAGVSEVVRLSDPAAESLLAARLSQVIDTRQDRVDQARRQEWLETLMRHSTDSMSVLDENGTAIYNSPAVADQLGYEPAELRGQNLLDQVHPDDAAEVRTTFTDLIEKPDGSYATATYRRQHADGSWRWMETVGNVQLDNPRIGGVVVNRRDVTEREQRQRQLRDQEAYVESLLDGQPDVFYVLDTNGFFQKWNARLSEVLGYDDKDLTSMHAVETIVPEDRERIMTAMTAVYQEQSTQQRESAFLTADGERIPYQLNGAPLTDSDGKVIGLVGTGRDISERVRREERLSVLNRVLRHNLRNRTNVVIGHARTLANSVDDPDAVKRAKTIRDVGSDLNRLGVLARKVDQALDGQSDQVPMDLDEVVSRAATALPESADTRIADPPDVQCEALASLSDALEEVFDNAVRHNPADNPSVTVAYEIDPDRVTIAVADDGPKIPDHEMAVLDDGESRLKHGGGLGLWFINWVVDASGGELSFDESELGGNCVSLHLPRAEKETSKEG</sequence>
<evidence type="ECO:0000256" key="2">
    <source>
        <dbReference type="ARBA" id="ARBA00012438"/>
    </source>
</evidence>
<keyword evidence="3" id="KW-0597">Phosphoprotein</keyword>
<dbReference type="CDD" id="cd00130">
    <property type="entry name" value="PAS"/>
    <property type="match status" value="2"/>
</dbReference>
<dbReference type="AlphaFoldDB" id="A0A7J9SMH7"/>
<evidence type="ECO:0000256" key="3">
    <source>
        <dbReference type="ARBA" id="ARBA00022553"/>
    </source>
</evidence>
<feature type="domain" description="PAS" evidence="7">
    <location>
        <begin position="256"/>
        <end position="326"/>
    </location>
</feature>
<dbReference type="InterPro" id="IPR000700">
    <property type="entry name" value="PAS-assoc_C"/>
</dbReference>
<keyword evidence="5" id="KW-0418">Kinase</keyword>
<gene>
    <name evidence="9" type="ORF">H5V44_16835</name>
</gene>
<dbReference type="InterPro" id="IPR003594">
    <property type="entry name" value="HATPase_dom"/>
</dbReference>
<keyword evidence="10" id="KW-1185">Reference proteome</keyword>
<dbReference type="SUPFAM" id="SSF55874">
    <property type="entry name" value="ATPase domain of HSP90 chaperone/DNA topoisomerase II/histidine kinase"/>
    <property type="match status" value="1"/>
</dbReference>
<evidence type="ECO:0000259" key="7">
    <source>
        <dbReference type="PROSITE" id="PS50112"/>
    </source>
</evidence>
<dbReference type="Proteomes" id="UP000546257">
    <property type="component" value="Unassembled WGS sequence"/>
</dbReference>
<accession>A0A7J9SMH7</accession>
<feature type="domain" description="PAC" evidence="8">
    <location>
        <begin position="204"/>
        <end position="255"/>
    </location>
</feature>
<dbReference type="PANTHER" id="PTHR43304:SF1">
    <property type="entry name" value="PAC DOMAIN-CONTAINING PROTEIN"/>
    <property type="match status" value="1"/>
</dbReference>
<dbReference type="PROSITE" id="PS50109">
    <property type="entry name" value="HIS_KIN"/>
    <property type="match status" value="1"/>
</dbReference>
<feature type="domain" description="Histidine kinase" evidence="6">
    <location>
        <begin position="385"/>
        <end position="586"/>
    </location>
</feature>
<keyword evidence="4" id="KW-0808">Transferase</keyword>
<dbReference type="SMART" id="SM00091">
    <property type="entry name" value="PAS"/>
    <property type="match status" value="2"/>
</dbReference>
<dbReference type="EMBL" id="JACKXD010000009">
    <property type="protein sequence ID" value="MBB6647928.1"/>
    <property type="molecule type" value="Genomic_DNA"/>
</dbReference>